<accession>A0A843XNB7</accession>
<evidence type="ECO:0000256" key="1">
    <source>
        <dbReference type="SAM" id="SignalP"/>
    </source>
</evidence>
<reference evidence="2" key="1">
    <citation type="submission" date="2017-07" db="EMBL/GenBank/DDBJ databases">
        <title>Taro Niue Genome Assembly and Annotation.</title>
        <authorList>
            <person name="Atibalentja N."/>
            <person name="Keating K."/>
            <person name="Fields C.J."/>
        </authorList>
    </citation>
    <scope>NUCLEOTIDE SEQUENCE</scope>
    <source>
        <strain evidence="2">Niue_2</strain>
        <tissue evidence="2">Leaf</tissue>
    </source>
</reference>
<gene>
    <name evidence="2" type="ORF">Taro_053614</name>
</gene>
<sequence>MSFHYRVWWVLIAFNSIVLKERCQEEEETKGAARLSPACRLAGERFCMFLPLSGLVGSHSFQVGFDREIVFDIDNDIDIDNVILDIKDISNVLVDEAKRSLFSG</sequence>
<comment type="caution">
    <text evidence="2">The sequence shown here is derived from an EMBL/GenBank/DDBJ whole genome shotgun (WGS) entry which is preliminary data.</text>
</comment>
<proteinExistence type="predicted"/>
<evidence type="ECO:0000313" key="2">
    <source>
        <dbReference type="EMBL" id="MQM20590.1"/>
    </source>
</evidence>
<protein>
    <submittedName>
        <fullName evidence="2">Uncharacterized protein</fullName>
    </submittedName>
</protein>
<dbReference type="AlphaFoldDB" id="A0A843XNB7"/>
<keyword evidence="1" id="KW-0732">Signal</keyword>
<feature type="chain" id="PRO_5033048521" evidence="1">
    <location>
        <begin position="24"/>
        <end position="104"/>
    </location>
</feature>
<evidence type="ECO:0000313" key="3">
    <source>
        <dbReference type="Proteomes" id="UP000652761"/>
    </source>
</evidence>
<keyword evidence="3" id="KW-1185">Reference proteome</keyword>
<dbReference type="Proteomes" id="UP000652761">
    <property type="component" value="Unassembled WGS sequence"/>
</dbReference>
<name>A0A843XNB7_COLES</name>
<dbReference type="EMBL" id="NMUH01009965">
    <property type="protein sequence ID" value="MQM20590.1"/>
    <property type="molecule type" value="Genomic_DNA"/>
</dbReference>
<feature type="signal peptide" evidence="1">
    <location>
        <begin position="1"/>
        <end position="23"/>
    </location>
</feature>
<organism evidence="2 3">
    <name type="scientific">Colocasia esculenta</name>
    <name type="common">Wild taro</name>
    <name type="synonym">Arum esculentum</name>
    <dbReference type="NCBI Taxonomy" id="4460"/>
    <lineage>
        <taxon>Eukaryota</taxon>
        <taxon>Viridiplantae</taxon>
        <taxon>Streptophyta</taxon>
        <taxon>Embryophyta</taxon>
        <taxon>Tracheophyta</taxon>
        <taxon>Spermatophyta</taxon>
        <taxon>Magnoliopsida</taxon>
        <taxon>Liliopsida</taxon>
        <taxon>Araceae</taxon>
        <taxon>Aroideae</taxon>
        <taxon>Colocasieae</taxon>
        <taxon>Colocasia</taxon>
    </lineage>
</organism>